<dbReference type="KEGG" id="pic:PICST_59559"/>
<comment type="subcellular location">
    <subcellularLocation>
        <location evidence="2">Cytoplasm</location>
    </subcellularLocation>
    <subcellularLocation>
        <location evidence="1">Nucleus</location>
    </subcellularLocation>
</comment>
<dbReference type="GO" id="GO:0034476">
    <property type="term" value="P:U5 snRNA 3'-end processing"/>
    <property type="evidence" value="ECO:0007669"/>
    <property type="project" value="EnsemblFungi"/>
</dbReference>
<feature type="domain" description="Exoribonuclease phosphorolytic" evidence="8">
    <location>
        <begin position="194"/>
        <end position="263"/>
    </location>
</feature>
<dbReference type="GO" id="GO:0071035">
    <property type="term" value="P:nuclear polyadenylation-dependent rRNA catabolic process"/>
    <property type="evidence" value="ECO:0007669"/>
    <property type="project" value="EnsemblFungi"/>
</dbReference>
<evidence type="ECO:0000259" key="8">
    <source>
        <dbReference type="Pfam" id="PF03725"/>
    </source>
</evidence>
<comment type="similarity">
    <text evidence="3">Belongs to the RNase PH family.</text>
</comment>
<dbReference type="SUPFAM" id="SSF55666">
    <property type="entry name" value="Ribonuclease PH domain 2-like"/>
    <property type="match status" value="1"/>
</dbReference>
<dbReference type="GO" id="GO:0016075">
    <property type="term" value="P:rRNA catabolic process"/>
    <property type="evidence" value="ECO:0007669"/>
    <property type="project" value="TreeGrafter"/>
</dbReference>
<dbReference type="eggNOG" id="KOG1614">
    <property type="taxonomic scope" value="Eukaryota"/>
</dbReference>
<sequence length="307" mass="34963">MSRNTEISTNERTYFIEALKCGLRLDSRRFDEIREPQISLSKTEFGYVELDWGLTKLAVRVSAQIGKPYEDRPFEGLFQINCEISSMAWAHFDNSKNSNEEILIARIIEKAIRRSNSLDLEALCIIAGEKVWNITVDLNFLNFDGNFVDVGCFGAMLALHHFKKPDISIVNGGEDIIVHDIDERQPVPLSILHVPICLTYSFYNPGNKESNLKGEDDDEIYLLDANLIEEQVREGSIVVTLNKNRELIQLSKNGGIPISANVLLDLSFKSMKIVDELTELIKKVISKHEKERYEELNLKMLEVGADR</sequence>
<dbReference type="RefSeq" id="XP_001384176.2">
    <property type="nucleotide sequence ID" value="XM_001384139.1"/>
</dbReference>
<name>A3LTY6_PICST</name>
<evidence type="ECO:0000256" key="6">
    <source>
        <dbReference type="ARBA" id="ARBA00023242"/>
    </source>
</evidence>
<dbReference type="InterPro" id="IPR050590">
    <property type="entry name" value="Exosome_comp_Rrp42_subfam"/>
</dbReference>
<dbReference type="GO" id="GO:0034475">
    <property type="term" value="P:U4 snRNA 3'-end processing"/>
    <property type="evidence" value="ECO:0007669"/>
    <property type="project" value="EnsemblFungi"/>
</dbReference>
<dbReference type="GO" id="GO:0000176">
    <property type="term" value="C:nuclear exosome (RNase complex)"/>
    <property type="evidence" value="ECO:0007669"/>
    <property type="project" value="EnsemblFungi"/>
</dbReference>
<accession>A3LTY6</accession>
<dbReference type="OMA" id="GPQFENG"/>
<dbReference type="OrthoDB" id="10264038at2759"/>
<dbReference type="GO" id="GO:0071028">
    <property type="term" value="P:nuclear mRNA surveillance"/>
    <property type="evidence" value="ECO:0007669"/>
    <property type="project" value="TreeGrafter"/>
</dbReference>
<dbReference type="InterPro" id="IPR033100">
    <property type="entry name" value="Rrp45"/>
</dbReference>
<proteinExistence type="inferred from homology"/>
<keyword evidence="4" id="KW-0963">Cytoplasm</keyword>
<keyword evidence="6" id="KW-0539">Nucleus</keyword>
<dbReference type="AlphaFoldDB" id="A3LTY6"/>
<dbReference type="STRING" id="322104.A3LTY6"/>
<dbReference type="FunCoup" id="A3LTY6">
    <property type="interactions" value="962"/>
</dbReference>
<dbReference type="InParanoid" id="A3LTY6"/>
<evidence type="ECO:0000256" key="1">
    <source>
        <dbReference type="ARBA" id="ARBA00004123"/>
    </source>
</evidence>
<keyword evidence="5" id="KW-0694">RNA-binding</keyword>
<gene>
    <name evidence="9" type="ORF">PICST_59559</name>
</gene>
<evidence type="ECO:0000256" key="3">
    <source>
        <dbReference type="ARBA" id="ARBA00006678"/>
    </source>
</evidence>
<dbReference type="InterPro" id="IPR036345">
    <property type="entry name" value="ExoRNase_PH_dom2_sf"/>
</dbReference>
<dbReference type="SUPFAM" id="SSF54211">
    <property type="entry name" value="Ribosomal protein S5 domain 2-like"/>
    <property type="match status" value="1"/>
</dbReference>
<dbReference type="HOGENOM" id="CLU_038194_0_0_1"/>
<keyword evidence="10" id="KW-1185">Reference proteome</keyword>
<dbReference type="Pfam" id="PF03725">
    <property type="entry name" value="RNase_PH_C"/>
    <property type="match status" value="1"/>
</dbReference>
<dbReference type="PANTHER" id="PTHR11097">
    <property type="entry name" value="EXOSOME COMPLEX EXONUCLEASE RIBOSOMAL RNA PROCESSING PROTEIN"/>
    <property type="match status" value="1"/>
</dbReference>
<dbReference type="InterPro" id="IPR020568">
    <property type="entry name" value="Ribosomal_Su5_D2-typ_SF"/>
</dbReference>
<dbReference type="GO" id="GO:0034473">
    <property type="term" value="P:U1 snRNA 3'-end processing"/>
    <property type="evidence" value="ECO:0007669"/>
    <property type="project" value="EnsemblFungi"/>
</dbReference>
<dbReference type="InterPro" id="IPR027408">
    <property type="entry name" value="PNPase/RNase_PH_dom_sf"/>
</dbReference>
<dbReference type="GO" id="GO:0035925">
    <property type="term" value="F:mRNA 3'-UTR AU-rich region binding"/>
    <property type="evidence" value="ECO:0007669"/>
    <property type="project" value="TreeGrafter"/>
</dbReference>
<dbReference type="PANTHER" id="PTHR11097:SF14">
    <property type="entry name" value="EXOSOME COMPLEX COMPONENT RRP45"/>
    <property type="match status" value="1"/>
</dbReference>
<evidence type="ECO:0000313" key="9">
    <source>
        <dbReference type="EMBL" id="ABN66147.2"/>
    </source>
</evidence>
<dbReference type="EMBL" id="CP000498">
    <property type="protein sequence ID" value="ABN66147.2"/>
    <property type="molecule type" value="Genomic_DNA"/>
</dbReference>
<dbReference type="GO" id="GO:0005730">
    <property type="term" value="C:nucleolus"/>
    <property type="evidence" value="ECO:0007669"/>
    <property type="project" value="EnsemblFungi"/>
</dbReference>
<dbReference type="CDD" id="cd11368">
    <property type="entry name" value="RNase_PH_RRP45"/>
    <property type="match status" value="1"/>
</dbReference>
<dbReference type="InterPro" id="IPR015847">
    <property type="entry name" value="ExoRNase_PH_dom2"/>
</dbReference>
<organism evidence="9 10">
    <name type="scientific">Scheffersomyces stipitis (strain ATCC 58785 / CBS 6054 / NBRC 10063 / NRRL Y-11545)</name>
    <name type="common">Yeast</name>
    <name type="synonym">Pichia stipitis</name>
    <dbReference type="NCBI Taxonomy" id="322104"/>
    <lineage>
        <taxon>Eukaryota</taxon>
        <taxon>Fungi</taxon>
        <taxon>Dikarya</taxon>
        <taxon>Ascomycota</taxon>
        <taxon>Saccharomycotina</taxon>
        <taxon>Pichiomycetes</taxon>
        <taxon>Debaryomycetaceae</taxon>
        <taxon>Scheffersomyces</taxon>
    </lineage>
</organism>
<reference evidence="9 10" key="1">
    <citation type="journal article" date="2007" name="Nat. Biotechnol.">
        <title>Genome sequence of the lignocellulose-bioconverting and xylose-fermenting yeast Pichia stipitis.</title>
        <authorList>
            <person name="Jeffries T.W."/>
            <person name="Grigoriev I.V."/>
            <person name="Grimwood J."/>
            <person name="Laplaza J.M."/>
            <person name="Aerts A."/>
            <person name="Salamov A."/>
            <person name="Schmutz J."/>
            <person name="Lindquist E."/>
            <person name="Dehal P."/>
            <person name="Shapiro H."/>
            <person name="Jin Y.S."/>
            <person name="Passoth V."/>
            <person name="Richardson P.M."/>
        </authorList>
    </citation>
    <scope>NUCLEOTIDE SEQUENCE [LARGE SCALE GENOMIC DNA]</scope>
    <source>
        <strain evidence="10">ATCC 58785 / CBS 6054 / NBRC 10063 / NRRL Y-11545</strain>
    </source>
</reference>
<evidence type="ECO:0000259" key="7">
    <source>
        <dbReference type="Pfam" id="PF01138"/>
    </source>
</evidence>
<dbReference type="GO" id="GO:0000467">
    <property type="term" value="P:exonucleolytic trimming to generate mature 3'-end of 5.8S rRNA from tricistronic rRNA transcript (SSU-rRNA, 5.8S rRNA, LSU-rRNA)"/>
    <property type="evidence" value="ECO:0007669"/>
    <property type="project" value="EnsemblFungi"/>
</dbReference>
<evidence type="ECO:0000256" key="4">
    <source>
        <dbReference type="ARBA" id="ARBA00022490"/>
    </source>
</evidence>
<evidence type="ECO:0000256" key="2">
    <source>
        <dbReference type="ARBA" id="ARBA00004496"/>
    </source>
</evidence>
<dbReference type="GO" id="GO:0000177">
    <property type="term" value="C:cytoplasmic exosome (RNase complex)"/>
    <property type="evidence" value="ECO:0007669"/>
    <property type="project" value="EnsemblFungi"/>
</dbReference>
<dbReference type="Proteomes" id="UP000002258">
    <property type="component" value="Chromosome 4"/>
</dbReference>
<dbReference type="InterPro" id="IPR001247">
    <property type="entry name" value="ExoRNase_PH_dom1"/>
</dbReference>
<protein>
    <submittedName>
        <fullName evidence="9">Uncharacterized protein</fullName>
    </submittedName>
</protein>
<evidence type="ECO:0000313" key="10">
    <source>
        <dbReference type="Proteomes" id="UP000002258"/>
    </source>
</evidence>
<dbReference type="Pfam" id="PF01138">
    <property type="entry name" value="RNase_PH"/>
    <property type="match status" value="1"/>
</dbReference>
<feature type="domain" description="Exoribonuclease phosphorolytic" evidence="7">
    <location>
        <begin position="34"/>
        <end position="165"/>
    </location>
</feature>
<evidence type="ECO:0000256" key="5">
    <source>
        <dbReference type="ARBA" id="ARBA00022884"/>
    </source>
</evidence>
<dbReference type="Gene3D" id="3.30.230.70">
    <property type="entry name" value="GHMP Kinase, N-terminal domain"/>
    <property type="match status" value="1"/>
</dbReference>
<dbReference type="GO" id="GO:0071038">
    <property type="term" value="P:TRAMP-dependent tRNA surveillance pathway"/>
    <property type="evidence" value="ECO:0007669"/>
    <property type="project" value="EnsemblFungi"/>
</dbReference>
<dbReference type="GeneID" id="4838613"/>